<dbReference type="AlphaFoldDB" id="A0A3B1B423"/>
<sequence length="183" mass="20225">MQKPEIFPKKSPEIFAELTLDDMAAVKAFAARFAPLLIVGDIVALDGGLGAGKTALCRAIIQALGYKGDVPSPTFNLVQIYDFSPNNLRGNLRDNPNAPTIWHMDLYRLEHPQEAFELGIEDAFDTAVSLIEWPSKLGPHLPAGFLTLRLEICANNAARKLSLIGDMAWRERLKADFTEDFLS</sequence>
<dbReference type="PANTHER" id="PTHR33540">
    <property type="entry name" value="TRNA THREONYLCARBAMOYLADENOSINE BIOSYNTHESIS PROTEIN TSAE"/>
    <property type="match status" value="1"/>
</dbReference>
<evidence type="ECO:0000256" key="5">
    <source>
        <dbReference type="ARBA" id="ARBA00022694"/>
    </source>
</evidence>
<comment type="similarity">
    <text evidence="2">Belongs to the TsaE family.</text>
</comment>
<dbReference type="PANTHER" id="PTHR33540:SF2">
    <property type="entry name" value="TRNA THREONYLCARBAMOYLADENOSINE BIOSYNTHESIS PROTEIN TSAE"/>
    <property type="match status" value="1"/>
</dbReference>
<keyword evidence="8" id="KW-0067">ATP-binding</keyword>
<dbReference type="InterPro" id="IPR003442">
    <property type="entry name" value="T6A_TsaE"/>
</dbReference>
<gene>
    <name evidence="11" type="ORF">MNBD_ALPHA03-1130</name>
</gene>
<dbReference type="GO" id="GO:0005524">
    <property type="term" value="F:ATP binding"/>
    <property type="evidence" value="ECO:0007669"/>
    <property type="project" value="UniProtKB-KW"/>
</dbReference>
<dbReference type="Gene3D" id="3.40.50.300">
    <property type="entry name" value="P-loop containing nucleotide triphosphate hydrolases"/>
    <property type="match status" value="1"/>
</dbReference>
<dbReference type="NCBIfam" id="TIGR00150">
    <property type="entry name" value="T6A_YjeE"/>
    <property type="match status" value="1"/>
</dbReference>
<evidence type="ECO:0000256" key="8">
    <source>
        <dbReference type="ARBA" id="ARBA00022840"/>
    </source>
</evidence>
<evidence type="ECO:0000256" key="6">
    <source>
        <dbReference type="ARBA" id="ARBA00022723"/>
    </source>
</evidence>
<evidence type="ECO:0000256" key="4">
    <source>
        <dbReference type="ARBA" id="ARBA00022490"/>
    </source>
</evidence>
<dbReference type="GO" id="GO:0005737">
    <property type="term" value="C:cytoplasm"/>
    <property type="evidence" value="ECO:0007669"/>
    <property type="project" value="UniProtKB-SubCell"/>
</dbReference>
<organism evidence="11">
    <name type="scientific">hydrothermal vent metagenome</name>
    <dbReference type="NCBI Taxonomy" id="652676"/>
    <lineage>
        <taxon>unclassified sequences</taxon>
        <taxon>metagenomes</taxon>
        <taxon>ecological metagenomes</taxon>
    </lineage>
</organism>
<dbReference type="Pfam" id="PF02367">
    <property type="entry name" value="TsaE"/>
    <property type="match status" value="1"/>
</dbReference>
<dbReference type="GO" id="GO:0002949">
    <property type="term" value="P:tRNA threonylcarbamoyladenosine modification"/>
    <property type="evidence" value="ECO:0007669"/>
    <property type="project" value="InterPro"/>
</dbReference>
<name>A0A3B1B423_9ZZZZ</name>
<keyword evidence="6" id="KW-0479">Metal-binding</keyword>
<proteinExistence type="inferred from homology"/>
<evidence type="ECO:0000256" key="1">
    <source>
        <dbReference type="ARBA" id="ARBA00004496"/>
    </source>
</evidence>
<dbReference type="EMBL" id="UOFW01000119">
    <property type="protein sequence ID" value="VAX05040.1"/>
    <property type="molecule type" value="Genomic_DNA"/>
</dbReference>
<accession>A0A3B1B423</accession>
<keyword evidence="7" id="KW-0547">Nucleotide-binding</keyword>
<comment type="subcellular location">
    <subcellularLocation>
        <location evidence="1">Cytoplasm</location>
    </subcellularLocation>
</comment>
<protein>
    <recommendedName>
        <fullName evidence="3">tRNA threonylcarbamoyladenosine biosynthesis protein TsaE</fullName>
    </recommendedName>
    <alternativeName>
        <fullName evidence="10">t(6)A37 threonylcarbamoyladenosine biosynthesis protein TsaE</fullName>
    </alternativeName>
</protein>
<keyword evidence="5" id="KW-0819">tRNA processing</keyword>
<evidence type="ECO:0000256" key="9">
    <source>
        <dbReference type="ARBA" id="ARBA00022842"/>
    </source>
</evidence>
<reference evidence="11" key="1">
    <citation type="submission" date="2018-06" db="EMBL/GenBank/DDBJ databases">
        <authorList>
            <person name="Zhirakovskaya E."/>
        </authorList>
    </citation>
    <scope>NUCLEOTIDE SEQUENCE</scope>
</reference>
<evidence type="ECO:0000313" key="11">
    <source>
        <dbReference type="EMBL" id="VAX05040.1"/>
    </source>
</evidence>
<evidence type="ECO:0000256" key="10">
    <source>
        <dbReference type="ARBA" id="ARBA00032441"/>
    </source>
</evidence>
<keyword evidence="9" id="KW-0460">Magnesium</keyword>
<evidence type="ECO:0000256" key="3">
    <source>
        <dbReference type="ARBA" id="ARBA00019010"/>
    </source>
</evidence>
<dbReference type="SUPFAM" id="SSF52540">
    <property type="entry name" value="P-loop containing nucleoside triphosphate hydrolases"/>
    <property type="match status" value="1"/>
</dbReference>
<keyword evidence="4" id="KW-0963">Cytoplasm</keyword>
<dbReference type="GO" id="GO:0046872">
    <property type="term" value="F:metal ion binding"/>
    <property type="evidence" value="ECO:0007669"/>
    <property type="project" value="UniProtKB-KW"/>
</dbReference>
<dbReference type="InterPro" id="IPR027417">
    <property type="entry name" value="P-loop_NTPase"/>
</dbReference>
<evidence type="ECO:0000256" key="7">
    <source>
        <dbReference type="ARBA" id="ARBA00022741"/>
    </source>
</evidence>
<evidence type="ECO:0000256" key="2">
    <source>
        <dbReference type="ARBA" id="ARBA00007599"/>
    </source>
</evidence>